<evidence type="ECO:0000313" key="2">
    <source>
        <dbReference type="EMBL" id="PAV89203.1"/>
    </source>
</evidence>
<dbReference type="AlphaFoldDB" id="A0A2A2LSL6"/>
<feature type="region of interest" description="Disordered" evidence="1">
    <location>
        <begin position="353"/>
        <end position="394"/>
    </location>
</feature>
<evidence type="ECO:0000313" key="3">
    <source>
        <dbReference type="Proteomes" id="UP000218231"/>
    </source>
</evidence>
<sequence length="404" mass="44253">MEQISHLWETVKEDRRDKLTSIRQGFGDKEKELDWLSAVITNSSLTGNEKRDFAMFVMKRLTEQQRQIVEAAFDTSGKKVIKEESTQKNVVGVEQETVSSFVRSQLPERQESVSVSAEKRVEQAVLKAIKPFTAPLSILHSTLEPVGILVKEVNNRNNKSPNGLSPILPQQISHAGLPASVGNIFSSSNLLTPSSEKPPSGLPSSDKVIMSGGKVATGSSLDENLLNGRDSILKDAMKVIQGTYNIPKGLAKLFDQSLFKPVESPPSLPYTFQHPLFPQQQVPTQNFAQNLPNLPLDLLNMINQQQQPIQLRAPASSAIGLSERLPERIVSQANSAIQPEKASDLSPIVPQVQIQPENSPPSGPDPFIYSTYAPPPAIQPSPIETQPNPNTANFLPSRIVSVKL</sequence>
<organism evidence="2 3">
    <name type="scientific">Diploscapter pachys</name>
    <dbReference type="NCBI Taxonomy" id="2018661"/>
    <lineage>
        <taxon>Eukaryota</taxon>
        <taxon>Metazoa</taxon>
        <taxon>Ecdysozoa</taxon>
        <taxon>Nematoda</taxon>
        <taxon>Chromadorea</taxon>
        <taxon>Rhabditida</taxon>
        <taxon>Rhabditina</taxon>
        <taxon>Rhabditomorpha</taxon>
        <taxon>Rhabditoidea</taxon>
        <taxon>Rhabditidae</taxon>
        <taxon>Diploscapter</taxon>
    </lineage>
</organism>
<dbReference type="Proteomes" id="UP000218231">
    <property type="component" value="Unassembled WGS sequence"/>
</dbReference>
<comment type="caution">
    <text evidence="2">The sequence shown here is derived from an EMBL/GenBank/DDBJ whole genome shotgun (WGS) entry which is preliminary data.</text>
</comment>
<dbReference type="EMBL" id="LIAE01006468">
    <property type="protein sequence ID" value="PAV89203.1"/>
    <property type="molecule type" value="Genomic_DNA"/>
</dbReference>
<protein>
    <submittedName>
        <fullName evidence="2">Uncharacterized protein</fullName>
    </submittedName>
</protein>
<accession>A0A2A2LSL6</accession>
<reference evidence="2 3" key="1">
    <citation type="journal article" date="2017" name="Curr. Biol.">
        <title>Genome architecture and evolution of a unichromosomal asexual nematode.</title>
        <authorList>
            <person name="Fradin H."/>
            <person name="Zegar C."/>
            <person name="Gutwein M."/>
            <person name="Lucas J."/>
            <person name="Kovtun M."/>
            <person name="Corcoran D."/>
            <person name="Baugh L.R."/>
            <person name="Kiontke K."/>
            <person name="Gunsalus K."/>
            <person name="Fitch D.H."/>
            <person name="Piano F."/>
        </authorList>
    </citation>
    <scope>NUCLEOTIDE SEQUENCE [LARGE SCALE GENOMIC DNA]</scope>
    <source>
        <strain evidence="2">PF1309</strain>
    </source>
</reference>
<evidence type="ECO:0000256" key="1">
    <source>
        <dbReference type="SAM" id="MobiDB-lite"/>
    </source>
</evidence>
<keyword evidence="3" id="KW-1185">Reference proteome</keyword>
<gene>
    <name evidence="2" type="ORF">WR25_06191</name>
</gene>
<proteinExistence type="predicted"/>
<feature type="compositionally biased region" description="Polar residues" evidence="1">
    <location>
        <begin position="382"/>
        <end position="394"/>
    </location>
</feature>
<name>A0A2A2LSL6_9BILA</name>